<dbReference type="FunFam" id="3.30.160.20:FF:000003">
    <property type="entry name" value="Ribonuclease 3"/>
    <property type="match status" value="1"/>
</dbReference>
<dbReference type="GO" id="GO:0042802">
    <property type="term" value="F:identical protein binding"/>
    <property type="evidence" value="ECO:0007669"/>
    <property type="project" value="UniProtKB-ARBA"/>
</dbReference>
<dbReference type="GO" id="GO:0008033">
    <property type="term" value="P:tRNA processing"/>
    <property type="evidence" value="ECO:0007669"/>
    <property type="project" value="UniProtKB-KW"/>
</dbReference>
<dbReference type="Proteomes" id="UP000664779">
    <property type="component" value="Unassembled WGS sequence"/>
</dbReference>
<evidence type="ECO:0000256" key="14">
    <source>
        <dbReference type="ARBA" id="ARBA00022884"/>
    </source>
</evidence>
<dbReference type="GO" id="GO:0046872">
    <property type="term" value="F:metal ion binding"/>
    <property type="evidence" value="ECO:0007669"/>
    <property type="project" value="UniProtKB-KW"/>
</dbReference>
<dbReference type="GO" id="GO:0019843">
    <property type="term" value="F:rRNA binding"/>
    <property type="evidence" value="ECO:0007669"/>
    <property type="project" value="UniProtKB-KW"/>
</dbReference>
<evidence type="ECO:0000256" key="11">
    <source>
        <dbReference type="ARBA" id="ARBA00022759"/>
    </source>
</evidence>
<dbReference type="AlphaFoldDB" id="A0A939J7A5"/>
<evidence type="ECO:0000313" key="19">
    <source>
        <dbReference type="Proteomes" id="UP000664779"/>
    </source>
</evidence>
<proteinExistence type="inferred from homology"/>
<dbReference type="EMBL" id="JAFLNF010000005">
    <property type="protein sequence ID" value="MBO0345967.1"/>
    <property type="molecule type" value="Genomic_DNA"/>
</dbReference>
<dbReference type="InterPro" id="IPR036389">
    <property type="entry name" value="RNase_III_sf"/>
</dbReference>
<dbReference type="Pfam" id="PF00035">
    <property type="entry name" value="dsrm"/>
    <property type="match status" value="1"/>
</dbReference>
<feature type="binding site" evidence="15">
    <location>
        <position position="51"/>
    </location>
    <ligand>
        <name>Mg(2+)</name>
        <dbReference type="ChEBI" id="CHEBI:18420"/>
    </ligand>
</feature>
<evidence type="ECO:0000256" key="10">
    <source>
        <dbReference type="ARBA" id="ARBA00022723"/>
    </source>
</evidence>
<comment type="function">
    <text evidence="15">Digests double-stranded RNA. Involved in the processing of primary rRNA transcript to yield the immediate precursors to the large and small rRNAs (23S and 16S). Processes some mRNAs, and tRNAs when they are encoded in the rRNA operon. Processes pre-crRNA and tracrRNA of type II CRISPR loci if present in the organism.</text>
</comment>
<dbReference type="SMART" id="SM00535">
    <property type="entry name" value="RIBOc"/>
    <property type="match status" value="1"/>
</dbReference>
<dbReference type="Pfam" id="PF14622">
    <property type="entry name" value="Ribonucleas_3_3"/>
    <property type="match status" value="1"/>
</dbReference>
<evidence type="ECO:0000256" key="7">
    <source>
        <dbReference type="ARBA" id="ARBA00022664"/>
    </source>
</evidence>
<dbReference type="SUPFAM" id="SSF69065">
    <property type="entry name" value="RNase III domain-like"/>
    <property type="match status" value="1"/>
</dbReference>
<dbReference type="InterPro" id="IPR014720">
    <property type="entry name" value="dsRBD_dom"/>
</dbReference>
<keyword evidence="19" id="KW-1185">Reference proteome</keyword>
<dbReference type="GO" id="GO:0006364">
    <property type="term" value="P:rRNA processing"/>
    <property type="evidence" value="ECO:0007669"/>
    <property type="project" value="UniProtKB-UniRule"/>
</dbReference>
<evidence type="ECO:0000259" key="16">
    <source>
        <dbReference type="PROSITE" id="PS50137"/>
    </source>
</evidence>
<feature type="active site" evidence="15">
    <location>
        <position position="127"/>
    </location>
</feature>
<comment type="catalytic activity">
    <reaction evidence="1 15">
        <text>Endonucleolytic cleavage to 5'-phosphomonoester.</text>
        <dbReference type="EC" id="3.1.26.3"/>
    </reaction>
</comment>
<comment type="caution">
    <text evidence="18">The sequence shown here is derived from an EMBL/GenBank/DDBJ whole genome shotgun (WGS) entry which is preliminary data.</text>
</comment>
<dbReference type="PROSITE" id="PS00517">
    <property type="entry name" value="RNASE_3_1"/>
    <property type="match status" value="1"/>
</dbReference>
<evidence type="ECO:0000256" key="15">
    <source>
        <dbReference type="HAMAP-Rule" id="MF_00104"/>
    </source>
</evidence>
<evidence type="ECO:0000256" key="13">
    <source>
        <dbReference type="ARBA" id="ARBA00022842"/>
    </source>
</evidence>
<dbReference type="Gene3D" id="3.30.160.20">
    <property type="match status" value="1"/>
</dbReference>
<feature type="domain" description="RNase III" evidence="17">
    <location>
        <begin position="10"/>
        <end position="138"/>
    </location>
</feature>
<dbReference type="HAMAP" id="MF_00104">
    <property type="entry name" value="RNase_III"/>
    <property type="match status" value="1"/>
</dbReference>
<dbReference type="FunFam" id="1.10.1520.10:FF:000001">
    <property type="entry name" value="Ribonuclease 3"/>
    <property type="match status" value="1"/>
</dbReference>
<accession>A0A939J7A5</accession>
<keyword evidence="6 15" id="KW-0698">rRNA processing</keyword>
<dbReference type="GO" id="GO:0006397">
    <property type="term" value="P:mRNA processing"/>
    <property type="evidence" value="ECO:0007669"/>
    <property type="project" value="UniProtKB-UniRule"/>
</dbReference>
<dbReference type="PANTHER" id="PTHR11207:SF0">
    <property type="entry name" value="RIBONUCLEASE 3"/>
    <property type="match status" value="1"/>
</dbReference>
<comment type="cofactor">
    <cofactor evidence="15">
        <name>Mg(2+)</name>
        <dbReference type="ChEBI" id="CHEBI:18420"/>
    </cofactor>
</comment>
<dbReference type="InterPro" id="IPR011907">
    <property type="entry name" value="RNase_III"/>
</dbReference>
<evidence type="ECO:0000256" key="12">
    <source>
        <dbReference type="ARBA" id="ARBA00022801"/>
    </source>
</evidence>
<dbReference type="SUPFAM" id="SSF54768">
    <property type="entry name" value="dsRNA-binding domain-like"/>
    <property type="match status" value="1"/>
</dbReference>
<feature type="binding site" evidence="15">
    <location>
        <position position="124"/>
    </location>
    <ligand>
        <name>Mg(2+)</name>
        <dbReference type="ChEBI" id="CHEBI:18420"/>
    </ligand>
</feature>
<evidence type="ECO:0000313" key="18">
    <source>
        <dbReference type="EMBL" id="MBO0345967.1"/>
    </source>
</evidence>
<evidence type="ECO:0000256" key="9">
    <source>
        <dbReference type="ARBA" id="ARBA00022722"/>
    </source>
</evidence>
<comment type="subunit">
    <text evidence="4 15">Homodimer.</text>
</comment>
<feature type="binding site" evidence="15">
    <location>
        <position position="127"/>
    </location>
    <ligand>
        <name>Mg(2+)</name>
        <dbReference type="ChEBI" id="CHEBI:18420"/>
    </ligand>
</feature>
<evidence type="ECO:0000256" key="1">
    <source>
        <dbReference type="ARBA" id="ARBA00000109"/>
    </source>
</evidence>
<evidence type="ECO:0000256" key="4">
    <source>
        <dbReference type="ARBA" id="ARBA00011738"/>
    </source>
</evidence>
<keyword evidence="13 15" id="KW-0460">Magnesium</keyword>
<keyword evidence="9 15" id="KW-0540">Nuclease</keyword>
<evidence type="ECO:0000256" key="2">
    <source>
        <dbReference type="ARBA" id="ARBA00004496"/>
    </source>
</evidence>
<name>A0A939J7A5_9HYPH</name>
<dbReference type="CDD" id="cd00593">
    <property type="entry name" value="RIBOc"/>
    <property type="match status" value="1"/>
</dbReference>
<evidence type="ECO:0000256" key="5">
    <source>
        <dbReference type="ARBA" id="ARBA00022490"/>
    </source>
</evidence>
<keyword evidence="12 15" id="KW-0378">Hydrolase</keyword>
<organism evidence="18 19">
    <name type="scientific">Roseibium limicola</name>
    <dbReference type="NCBI Taxonomy" id="2816037"/>
    <lineage>
        <taxon>Bacteria</taxon>
        <taxon>Pseudomonadati</taxon>
        <taxon>Pseudomonadota</taxon>
        <taxon>Alphaproteobacteria</taxon>
        <taxon>Hyphomicrobiales</taxon>
        <taxon>Stappiaceae</taxon>
        <taxon>Roseibium</taxon>
    </lineage>
</organism>
<evidence type="ECO:0000256" key="6">
    <source>
        <dbReference type="ARBA" id="ARBA00022552"/>
    </source>
</evidence>
<dbReference type="CDD" id="cd10845">
    <property type="entry name" value="DSRM_RNAse_III_family"/>
    <property type="match status" value="1"/>
</dbReference>
<keyword evidence="15" id="KW-0699">rRNA-binding</keyword>
<keyword evidence="11 15" id="KW-0255">Endonuclease</keyword>
<dbReference type="InterPro" id="IPR000999">
    <property type="entry name" value="RNase_III_dom"/>
</dbReference>
<reference evidence="18" key="1">
    <citation type="submission" date="2021-03" db="EMBL/GenBank/DDBJ databases">
        <title>Roseibium sp. CAU 1637 isolated from Incheon.</title>
        <authorList>
            <person name="Kim W."/>
        </authorList>
    </citation>
    <scope>NUCLEOTIDE SEQUENCE</scope>
    <source>
        <strain evidence="18">CAU 1637</strain>
    </source>
</reference>
<evidence type="ECO:0000256" key="3">
    <source>
        <dbReference type="ARBA" id="ARBA00010183"/>
    </source>
</evidence>
<evidence type="ECO:0000256" key="8">
    <source>
        <dbReference type="ARBA" id="ARBA00022694"/>
    </source>
</evidence>
<dbReference type="PROSITE" id="PS50142">
    <property type="entry name" value="RNASE_3_2"/>
    <property type="match status" value="1"/>
</dbReference>
<dbReference type="GO" id="GO:0010468">
    <property type="term" value="P:regulation of gene expression"/>
    <property type="evidence" value="ECO:0007669"/>
    <property type="project" value="TreeGrafter"/>
</dbReference>
<feature type="active site" evidence="15">
    <location>
        <position position="55"/>
    </location>
</feature>
<dbReference type="NCBIfam" id="TIGR02191">
    <property type="entry name" value="RNaseIII"/>
    <property type="match status" value="1"/>
</dbReference>
<dbReference type="GO" id="GO:0003725">
    <property type="term" value="F:double-stranded RNA binding"/>
    <property type="evidence" value="ECO:0007669"/>
    <property type="project" value="TreeGrafter"/>
</dbReference>
<keyword evidence="10 15" id="KW-0479">Metal-binding</keyword>
<gene>
    <name evidence="15 18" type="primary">rnc</name>
    <name evidence="18" type="ORF">J0X15_12105</name>
</gene>
<comment type="subcellular location">
    <subcellularLocation>
        <location evidence="2 15">Cytoplasm</location>
    </subcellularLocation>
</comment>
<dbReference type="EC" id="3.1.26.3" evidence="15"/>
<keyword evidence="5 15" id="KW-0963">Cytoplasm</keyword>
<dbReference type="Gene3D" id="1.10.1520.10">
    <property type="entry name" value="Ribonuclease III domain"/>
    <property type="match status" value="1"/>
</dbReference>
<comment type="similarity">
    <text evidence="3">Belongs to the ribonuclease III family.</text>
</comment>
<dbReference type="SMART" id="SM00358">
    <property type="entry name" value="DSRM"/>
    <property type="match status" value="1"/>
</dbReference>
<sequence length="235" mass="25313">MARDDTTAAIKALKSKLGHTFSDEGLLDTALTHASALDPADSGRGSYQRLEFLGDRVLGLVVAGMLHRQFPRADEGELARRYNQLVKRETCAEIATDLNIGAAMCIGQSEAQTGGRMKSALLADMCEAVIAAIYLDGGFDAAEAFVLRIWKPRMLSFRGPLRDAKTTLQEWAQSRGLPTPKYDVVSREGPDHAPVFVVGVSVQGVAQGEGKGGSKRIAEQAAAEAVLRREGVWNE</sequence>
<dbReference type="GO" id="GO:0005737">
    <property type="term" value="C:cytoplasm"/>
    <property type="evidence" value="ECO:0007669"/>
    <property type="project" value="UniProtKB-SubCell"/>
</dbReference>
<dbReference type="RefSeq" id="WP_206941078.1">
    <property type="nucleotide sequence ID" value="NZ_JAFLNF010000005.1"/>
</dbReference>
<dbReference type="PANTHER" id="PTHR11207">
    <property type="entry name" value="RIBONUCLEASE III"/>
    <property type="match status" value="1"/>
</dbReference>
<keyword evidence="14 15" id="KW-0694">RNA-binding</keyword>
<feature type="domain" description="DRBM" evidence="16">
    <location>
        <begin position="163"/>
        <end position="232"/>
    </location>
</feature>
<protein>
    <recommendedName>
        <fullName evidence="15">Ribonuclease 3</fullName>
        <ecNumber evidence="15">3.1.26.3</ecNumber>
    </recommendedName>
    <alternativeName>
        <fullName evidence="15">Ribonuclease III</fullName>
        <shortName evidence="15">RNase III</shortName>
    </alternativeName>
</protein>
<keyword evidence="7 15" id="KW-0507">mRNA processing</keyword>
<dbReference type="PROSITE" id="PS50137">
    <property type="entry name" value="DS_RBD"/>
    <property type="match status" value="1"/>
</dbReference>
<evidence type="ECO:0000259" key="17">
    <source>
        <dbReference type="PROSITE" id="PS50142"/>
    </source>
</evidence>
<keyword evidence="8 15" id="KW-0819">tRNA processing</keyword>
<dbReference type="GO" id="GO:0004525">
    <property type="term" value="F:ribonuclease III activity"/>
    <property type="evidence" value="ECO:0007669"/>
    <property type="project" value="UniProtKB-UniRule"/>
</dbReference>